<dbReference type="Proteomes" id="UP000297910">
    <property type="component" value="Unassembled WGS sequence"/>
</dbReference>
<evidence type="ECO:0000313" key="3">
    <source>
        <dbReference type="Proteomes" id="UP000297910"/>
    </source>
</evidence>
<accession>A0A4Z1FEB0</accession>
<dbReference type="EMBL" id="PQXI01000206">
    <property type="protein sequence ID" value="TGO21658.1"/>
    <property type="molecule type" value="Genomic_DNA"/>
</dbReference>
<dbReference type="AlphaFoldDB" id="A0A4Z1FEB0"/>
<sequence length="1067" mass="120635">MDASSKEKDRITSLMKCVLHIICSQALNDSEPQARKNIIDNFILIHHGFCKGDLLLIIEQVVEVKILLPSGNREVCWKTMYGDIERENSPLFTIHPECDNNKYRSSETCAKHPYEYRLPPQSASGPEYSTKNIKRPERFFEDLIEVANLTKQYEMTWKQIKLIHHAISLTKDQNRKFGKTHRRTQATMGDASISSTVQNESLESCDRTNLPSVSPIGGSRLTSALRDLNSKYPNDKLKLVSKNNELWFKCHDCPAQLYKVSQSGSRVQYIRCHIESAAHADRVKSRVTRNGETTITTRCFQLRKERLEQIRGKDTLSSRWIWWLDENQAPKPRNGTVANVKTQNGILAKKSTVAGPSMTPKSPEELTGDINSDGARAVTANKRAYMESETSRSSNKRTRLPNERIVNLEKDTTDITRLVEENKVSGESIRKFMLNSRSTSDQITQLRKEVQSYDSKLGAVSVALDNRRLQQLKEHTELIEEKMSHAQTDFDNMATRFAAELSDIAIQAAESEIIGKNSSRDHQIDDLIQSIRPIMLRLAGLESTEKQSDEMVMMRLVALEKNEKQSDDMIMLRLASLEEKNERHVSRILGTMNRPYSTSRSFPRVTRVKRAGSTDSSDEEIAIAARGTDVTFKSEPSDKTISVNIQTAQMTCELCRKQNKSCTHVGDATLRVLNQGQTTNTYNQNTSIRSSELGNDTISVDNNSIPSPAASLGSTLNSGSQQITQKKSALQEHTKSLRGMDASSNLILDQSCKTQGVPNWEKVRVKVESLGIDYPDDLPYILTYKHRALSLRCQECLNDLNLRGGVGNIGNHANSRLHALYVDRRLRDLEAQGFQRNLNEKVRERIAHFGIQSGSRRKHAKAFHGRKISTQERSKLKFYSNLADESGSEYEPFESKRQRVTDAFSPKLASDSLQSDVGRSNEALMRSKVGRLEDEIDEVKKTMTSVRQSVLEKISNSERGLQEPKVSQSQSQPHTDRVVILQEMVNTLMAKVSNLAGLVEKHELPTSHSSTANDATLIEDLKKSKGTIMKRPATFEESLAALEEQNDRLVSKIKELERRDDMRKYEE</sequence>
<gene>
    <name evidence="2" type="ORF">BPAE_0207g00130</name>
</gene>
<proteinExistence type="predicted"/>
<keyword evidence="3" id="KW-1185">Reference proteome</keyword>
<reference evidence="2 3" key="1">
    <citation type="submission" date="2017-12" db="EMBL/GenBank/DDBJ databases">
        <title>Comparative genomics of Botrytis spp.</title>
        <authorList>
            <person name="Valero-Jimenez C.A."/>
            <person name="Tapia P."/>
            <person name="Veloso J."/>
            <person name="Silva-Moreno E."/>
            <person name="Staats M."/>
            <person name="Valdes J.H."/>
            <person name="Van Kan J.A.L."/>
        </authorList>
    </citation>
    <scope>NUCLEOTIDE SEQUENCE [LARGE SCALE GENOMIC DNA]</scope>
    <source>
        <strain evidence="2 3">Bp0003</strain>
    </source>
</reference>
<protein>
    <submittedName>
        <fullName evidence="2">Uncharacterized protein</fullName>
    </submittedName>
</protein>
<organism evidence="2 3">
    <name type="scientific">Botrytis paeoniae</name>
    <dbReference type="NCBI Taxonomy" id="278948"/>
    <lineage>
        <taxon>Eukaryota</taxon>
        <taxon>Fungi</taxon>
        <taxon>Dikarya</taxon>
        <taxon>Ascomycota</taxon>
        <taxon>Pezizomycotina</taxon>
        <taxon>Leotiomycetes</taxon>
        <taxon>Helotiales</taxon>
        <taxon>Sclerotiniaceae</taxon>
        <taxon>Botrytis</taxon>
    </lineage>
</organism>
<evidence type="ECO:0000256" key="1">
    <source>
        <dbReference type="SAM" id="MobiDB-lite"/>
    </source>
</evidence>
<comment type="caution">
    <text evidence="2">The sequence shown here is derived from an EMBL/GenBank/DDBJ whole genome shotgun (WGS) entry which is preliminary data.</text>
</comment>
<name>A0A4Z1FEB0_9HELO</name>
<feature type="region of interest" description="Disordered" evidence="1">
    <location>
        <begin position="954"/>
        <end position="974"/>
    </location>
</feature>
<evidence type="ECO:0000313" key="2">
    <source>
        <dbReference type="EMBL" id="TGO21658.1"/>
    </source>
</evidence>